<reference evidence="3 4" key="1">
    <citation type="journal article" date="2014" name="Nat. Commun.">
        <title>Klebsormidium flaccidum genome reveals primary factors for plant terrestrial adaptation.</title>
        <authorList>
            <person name="Hori K."/>
            <person name="Maruyama F."/>
            <person name="Fujisawa T."/>
            <person name="Togashi T."/>
            <person name="Yamamoto N."/>
            <person name="Seo M."/>
            <person name="Sato S."/>
            <person name="Yamada T."/>
            <person name="Mori H."/>
            <person name="Tajima N."/>
            <person name="Moriyama T."/>
            <person name="Ikeuchi M."/>
            <person name="Watanabe M."/>
            <person name="Wada H."/>
            <person name="Kobayashi K."/>
            <person name="Saito M."/>
            <person name="Masuda T."/>
            <person name="Sasaki-Sekimoto Y."/>
            <person name="Mashiguchi K."/>
            <person name="Awai K."/>
            <person name="Shimojima M."/>
            <person name="Masuda S."/>
            <person name="Iwai M."/>
            <person name="Nobusawa T."/>
            <person name="Narise T."/>
            <person name="Kondo S."/>
            <person name="Saito H."/>
            <person name="Sato R."/>
            <person name="Murakawa M."/>
            <person name="Ihara Y."/>
            <person name="Oshima-Yamada Y."/>
            <person name="Ohtaka K."/>
            <person name="Satoh M."/>
            <person name="Sonobe K."/>
            <person name="Ishii M."/>
            <person name="Ohtani R."/>
            <person name="Kanamori-Sato M."/>
            <person name="Honoki R."/>
            <person name="Miyazaki D."/>
            <person name="Mochizuki H."/>
            <person name="Umetsu J."/>
            <person name="Higashi K."/>
            <person name="Shibata D."/>
            <person name="Kamiya Y."/>
            <person name="Sato N."/>
            <person name="Nakamura Y."/>
            <person name="Tabata S."/>
            <person name="Ida S."/>
            <person name="Kurokawa K."/>
            <person name="Ohta H."/>
        </authorList>
    </citation>
    <scope>NUCLEOTIDE SEQUENCE [LARGE SCALE GENOMIC DNA]</scope>
    <source>
        <strain evidence="3 4">NIES-2285</strain>
    </source>
</reference>
<keyword evidence="4" id="KW-1185">Reference proteome</keyword>
<feature type="transmembrane region" description="Helical" evidence="2">
    <location>
        <begin position="250"/>
        <end position="270"/>
    </location>
</feature>
<name>A0A1Y1I6S9_KLENI</name>
<keyword evidence="2" id="KW-0812">Transmembrane</keyword>
<dbReference type="AlphaFoldDB" id="A0A1Y1I6S9"/>
<dbReference type="Proteomes" id="UP000054558">
    <property type="component" value="Unassembled WGS sequence"/>
</dbReference>
<feature type="transmembrane region" description="Helical" evidence="2">
    <location>
        <begin position="83"/>
        <end position="104"/>
    </location>
</feature>
<evidence type="ECO:0000256" key="2">
    <source>
        <dbReference type="SAM" id="Phobius"/>
    </source>
</evidence>
<dbReference type="GO" id="GO:0016020">
    <property type="term" value="C:membrane"/>
    <property type="evidence" value="ECO:0000318"/>
    <property type="project" value="GO_Central"/>
</dbReference>
<evidence type="ECO:0000256" key="1">
    <source>
        <dbReference type="SAM" id="MobiDB-lite"/>
    </source>
</evidence>
<protein>
    <submittedName>
        <fullName evidence="3">Uncharacterized protein</fullName>
    </submittedName>
</protein>
<dbReference type="OMA" id="SWEPIMT"/>
<dbReference type="EMBL" id="DF237112">
    <property type="protein sequence ID" value="GAQ83808.1"/>
    <property type="molecule type" value="Genomic_DNA"/>
</dbReference>
<dbReference type="PANTHER" id="PTHR12242:SF22">
    <property type="entry name" value="OS02G0130600 PROTEIN"/>
    <property type="match status" value="1"/>
</dbReference>
<dbReference type="OrthoDB" id="419711at2759"/>
<accession>A0A1Y1I6S9</accession>
<feature type="region of interest" description="Disordered" evidence="1">
    <location>
        <begin position="142"/>
        <end position="174"/>
    </location>
</feature>
<proteinExistence type="predicted"/>
<dbReference type="PANTHER" id="PTHR12242">
    <property type="entry name" value="OS02G0130600 PROTEIN-RELATED"/>
    <property type="match status" value="1"/>
</dbReference>
<feature type="transmembrane region" description="Helical" evidence="2">
    <location>
        <begin position="47"/>
        <end position="63"/>
    </location>
</feature>
<evidence type="ECO:0000313" key="3">
    <source>
        <dbReference type="EMBL" id="GAQ83808.1"/>
    </source>
</evidence>
<feature type="transmembrane region" description="Helical" evidence="2">
    <location>
        <begin position="6"/>
        <end position="27"/>
    </location>
</feature>
<keyword evidence="2" id="KW-1133">Transmembrane helix</keyword>
<gene>
    <name evidence="3" type="ORF">KFL_001630060</name>
</gene>
<feature type="transmembrane region" description="Helical" evidence="2">
    <location>
        <begin position="290"/>
        <end position="310"/>
    </location>
</feature>
<keyword evidence="2" id="KW-0472">Membrane</keyword>
<evidence type="ECO:0000313" key="4">
    <source>
        <dbReference type="Proteomes" id="UP000054558"/>
    </source>
</evidence>
<sequence length="361" mass="41600">MALWPAILCAILLGVVFLASVFVIVAFEGQGLERERIWQARSGHYNARWLLIYRAFWLVYFFGVDCYDVSWHGASAFLWYTQWNFSLVIIFFLCGTLVSSLELWRSRAGKQHNEVREMQIPGAEGDVELARRGEDEEDIWASDEEEDRRPLGQPNGRKVPNGVGAKGGAVPRRRPEDDAGVLEYAVQILFQTCSSSVLLVDTVLWLVLFPVSVEEGRTSEILNFVSYNEHIINAVAMAGEFWLNSMAFPVFRMSYVVIWACLYVLLEWLAHPWGSKWTYFFLEYRQPTSILWYAGLLLLHCIFFGVCYWLSQLKQRSLDRADSKDWLPIDQNLYRKNVVVEREHLVAGNVGPASTPFERVY</sequence>
<organism evidence="3 4">
    <name type="scientific">Klebsormidium nitens</name>
    <name type="common">Green alga</name>
    <name type="synonym">Ulothrix nitens</name>
    <dbReference type="NCBI Taxonomy" id="105231"/>
    <lineage>
        <taxon>Eukaryota</taxon>
        <taxon>Viridiplantae</taxon>
        <taxon>Streptophyta</taxon>
        <taxon>Klebsormidiophyceae</taxon>
        <taxon>Klebsormidiales</taxon>
        <taxon>Klebsormidiaceae</taxon>
        <taxon>Klebsormidium</taxon>
    </lineage>
</organism>